<evidence type="ECO:0000313" key="3">
    <source>
        <dbReference type="Proteomes" id="UP000249165"/>
    </source>
</evidence>
<keyword evidence="1" id="KW-1133">Transmembrane helix</keyword>
<dbReference type="AlphaFoldDB" id="A0A327Y0Z3"/>
<dbReference type="RefSeq" id="WP_009505969.1">
    <property type="nucleotide sequence ID" value="NZ_LIGK01000027.1"/>
</dbReference>
<reference evidence="2 3" key="1">
    <citation type="submission" date="2018-06" db="EMBL/GenBank/DDBJ databases">
        <title>Genomic Encyclopedia of Archaeal and Bacterial Type Strains, Phase II (KMG-II): from individual species to whole genera.</title>
        <authorList>
            <person name="Goeker M."/>
        </authorList>
    </citation>
    <scope>NUCLEOTIDE SEQUENCE [LARGE SCALE GENOMIC DNA]</scope>
    <source>
        <strain evidence="2 3">DSM 22011</strain>
    </source>
</reference>
<keyword evidence="1" id="KW-0812">Transmembrane</keyword>
<sequence length="63" mass="6764">MPDMMPGFALTPVSATALFTAACVAGVQYRRTWKADGPLWQLWVYGLIAAGGLLALAFLPLRP</sequence>
<dbReference type="Proteomes" id="UP000249165">
    <property type="component" value="Unassembled WGS sequence"/>
</dbReference>
<keyword evidence="3" id="KW-1185">Reference proteome</keyword>
<comment type="caution">
    <text evidence="2">The sequence shown here is derived from an EMBL/GenBank/DDBJ whole genome shotgun (WGS) entry which is preliminary data.</text>
</comment>
<name>A0A327Y0Z3_9RHOB</name>
<feature type="transmembrane region" description="Helical" evidence="1">
    <location>
        <begin position="42"/>
        <end position="61"/>
    </location>
</feature>
<proteinExistence type="predicted"/>
<dbReference type="EMBL" id="QLMG01000029">
    <property type="protein sequence ID" value="RAK14117.1"/>
    <property type="molecule type" value="Genomic_DNA"/>
</dbReference>
<accession>A0A327Y0Z3</accession>
<gene>
    <name evidence="2" type="ORF">ATI53_102910</name>
</gene>
<keyword evidence="1" id="KW-0472">Membrane</keyword>
<evidence type="ECO:0000313" key="2">
    <source>
        <dbReference type="EMBL" id="RAK14117.1"/>
    </source>
</evidence>
<evidence type="ECO:0000256" key="1">
    <source>
        <dbReference type="SAM" id="Phobius"/>
    </source>
</evidence>
<organism evidence="2 3">
    <name type="scientific">Salipiger aestuarii</name>
    <dbReference type="NCBI Taxonomy" id="568098"/>
    <lineage>
        <taxon>Bacteria</taxon>
        <taxon>Pseudomonadati</taxon>
        <taxon>Pseudomonadota</taxon>
        <taxon>Alphaproteobacteria</taxon>
        <taxon>Rhodobacterales</taxon>
        <taxon>Roseobacteraceae</taxon>
        <taxon>Salipiger</taxon>
    </lineage>
</organism>
<protein>
    <submittedName>
        <fullName evidence="2">Uncharacterized protein</fullName>
    </submittedName>
</protein>